<dbReference type="AlphaFoldDB" id="A0AAP2ZBV0"/>
<dbReference type="EMBL" id="JAOPJZ010000040">
    <property type="protein sequence ID" value="MCU4754366.1"/>
    <property type="molecule type" value="Genomic_DNA"/>
</dbReference>
<dbReference type="InterPro" id="IPR036388">
    <property type="entry name" value="WH-like_DNA-bd_sf"/>
</dbReference>
<dbReference type="Proteomes" id="UP001321047">
    <property type="component" value="Unassembled WGS sequence"/>
</dbReference>
<gene>
    <name evidence="4" type="ORF">OB919_20730</name>
</gene>
<sequence length="77" mass="9193">MVGENDERSGPFEKQVSDEELLEYIGEEEVVTTKEVADHFDYHLQTARRRLKQLHEDGELEQKDVGKRFVWWITDKE</sequence>
<evidence type="ECO:0000259" key="3">
    <source>
        <dbReference type="Pfam" id="PF08220"/>
    </source>
</evidence>
<dbReference type="GO" id="GO:0003700">
    <property type="term" value="F:DNA-binding transcription factor activity"/>
    <property type="evidence" value="ECO:0007669"/>
    <property type="project" value="InterPro"/>
</dbReference>
<keyword evidence="1" id="KW-0805">Transcription regulation</keyword>
<dbReference type="Gene3D" id="1.10.10.10">
    <property type="entry name" value="Winged helix-like DNA-binding domain superfamily/Winged helix DNA-binding domain"/>
    <property type="match status" value="1"/>
</dbReference>
<keyword evidence="5" id="KW-1185">Reference proteome</keyword>
<name>A0AAP2ZBV0_9EURY</name>
<dbReference type="InterPro" id="IPR036390">
    <property type="entry name" value="WH_DNA-bd_sf"/>
</dbReference>
<evidence type="ECO:0000313" key="4">
    <source>
        <dbReference type="EMBL" id="MCU4754366.1"/>
    </source>
</evidence>
<dbReference type="SUPFAM" id="SSF46785">
    <property type="entry name" value="Winged helix' DNA-binding domain"/>
    <property type="match status" value="1"/>
</dbReference>
<proteinExistence type="predicted"/>
<comment type="caution">
    <text evidence="4">The sequence shown here is derived from an EMBL/GenBank/DDBJ whole genome shotgun (WGS) entry which is preliminary data.</text>
</comment>
<evidence type="ECO:0000256" key="2">
    <source>
        <dbReference type="ARBA" id="ARBA00023163"/>
    </source>
</evidence>
<feature type="domain" description="HTH deoR-type" evidence="3">
    <location>
        <begin position="19"/>
        <end position="60"/>
    </location>
</feature>
<dbReference type="InterPro" id="IPR001034">
    <property type="entry name" value="DeoR_HTH"/>
</dbReference>
<dbReference type="RefSeq" id="WP_342810668.1">
    <property type="nucleotide sequence ID" value="NZ_JAOPJZ010000040.1"/>
</dbReference>
<accession>A0AAP2ZBV0</accession>
<organism evidence="4 5">
    <name type="scientific">Natronosalvus hydrolyticus</name>
    <dbReference type="NCBI Taxonomy" id="2979988"/>
    <lineage>
        <taxon>Archaea</taxon>
        <taxon>Methanobacteriati</taxon>
        <taxon>Methanobacteriota</taxon>
        <taxon>Stenosarchaea group</taxon>
        <taxon>Halobacteria</taxon>
        <taxon>Halobacteriales</taxon>
        <taxon>Natrialbaceae</taxon>
        <taxon>Natronosalvus</taxon>
    </lineage>
</organism>
<keyword evidence="2" id="KW-0804">Transcription</keyword>
<protein>
    <submittedName>
        <fullName evidence="4">DeoR family transcriptional regulator</fullName>
    </submittedName>
</protein>
<dbReference type="Pfam" id="PF08220">
    <property type="entry name" value="HTH_DeoR"/>
    <property type="match status" value="1"/>
</dbReference>
<reference evidence="4 5" key="1">
    <citation type="submission" date="2022-09" db="EMBL/GenBank/DDBJ databases">
        <title>Enrichment on poylsaccharides allowed isolation of novel metabolic and taxonomic groups of Haloarchaea.</title>
        <authorList>
            <person name="Sorokin D.Y."/>
            <person name="Elcheninov A.G."/>
            <person name="Khizhniak T.V."/>
            <person name="Kolganova T.V."/>
            <person name="Kublanov I.V."/>
        </authorList>
    </citation>
    <scope>NUCLEOTIDE SEQUENCE [LARGE SCALE GENOMIC DNA]</scope>
    <source>
        <strain evidence="4 5">AArc-curdl1</strain>
    </source>
</reference>
<evidence type="ECO:0000313" key="5">
    <source>
        <dbReference type="Proteomes" id="UP001321047"/>
    </source>
</evidence>
<evidence type="ECO:0000256" key="1">
    <source>
        <dbReference type="ARBA" id="ARBA00023015"/>
    </source>
</evidence>